<dbReference type="Proteomes" id="UP000030752">
    <property type="component" value="Unassembled WGS sequence"/>
</dbReference>
<evidence type="ECO:0000313" key="1">
    <source>
        <dbReference type="EMBL" id="ETN37907.1"/>
    </source>
</evidence>
<dbReference type="GeneID" id="19974869"/>
<protein>
    <submittedName>
        <fullName evidence="1">Uncharacterized protein</fullName>
    </submittedName>
</protein>
<sequence>MADTRYADPDLQLDVDVMSFEYLLYQATKAQFRSLKPSGTNGSSGTILRDDTLIEPEETAQRLLEIFQGSLQQLQSMHSGYEHGPGTRFNIILLETLVLLRAIGHELPDAAVKSQDESIKKLKLNALEEAKDYLRYRMFTTNYDMKDYKVLCGGTFRDEHTWQSVKTIEGFLFYGWVRDEAPQMLSLRARTFPVFSVLNRFMILSAQLVRALDEKHVSEHWMRPACELMVHAALEAVQNSSLPSEVAPTETIGEESHGPVQPGVLDCFAFRHLPDHVFDADSIQYRTSPLSEPASSNPDVSVPFDAANKSEQRALNEMFEDQTEEWDRWRHEYLSEFMLPPLGSLRKDDPNGASVLAASYQTRLPRLRQKYPWAKTKASIVECLEALWSSNGVEISGKPVLVQIEEGGLEGLHDEQFQRFLEKVGLKRSAGVVVG</sequence>
<proteinExistence type="predicted"/>
<reference evidence="1 2" key="1">
    <citation type="submission" date="2013-03" db="EMBL/GenBank/DDBJ databases">
        <title>The Genome Sequence of Phialophora europaea CBS 101466.</title>
        <authorList>
            <consortium name="The Broad Institute Genomics Platform"/>
            <person name="Cuomo C."/>
            <person name="de Hoog S."/>
            <person name="Gorbushina A."/>
            <person name="Walker B."/>
            <person name="Young S.K."/>
            <person name="Zeng Q."/>
            <person name="Gargeya S."/>
            <person name="Fitzgerald M."/>
            <person name="Haas B."/>
            <person name="Abouelleil A."/>
            <person name="Allen A.W."/>
            <person name="Alvarado L."/>
            <person name="Arachchi H.M."/>
            <person name="Berlin A.M."/>
            <person name="Chapman S.B."/>
            <person name="Gainer-Dewar J."/>
            <person name="Goldberg J."/>
            <person name="Griggs A."/>
            <person name="Gujja S."/>
            <person name="Hansen M."/>
            <person name="Howarth C."/>
            <person name="Imamovic A."/>
            <person name="Ireland A."/>
            <person name="Larimer J."/>
            <person name="McCowan C."/>
            <person name="Murphy C."/>
            <person name="Pearson M."/>
            <person name="Poon T.W."/>
            <person name="Priest M."/>
            <person name="Roberts A."/>
            <person name="Saif S."/>
            <person name="Shea T."/>
            <person name="Sisk P."/>
            <person name="Sykes S."/>
            <person name="Wortman J."/>
            <person name="Nusbaum C."/>
            <person name="Birren B."/>
        </authorList>
    </citation>
    <scope>NUCLEOTIDE SEQUENCE [LARGE SCALE GENOMIC DNA]</scope>
    <source>
        <strain evidence="1 2">CBS 101466</strain>
    </source>
</reference>
<organism evidence="1 2">
    <name type="scientific">Cyphellophora europaea (strain CBS 101466)</name>
    <name type="common">Phialophora europaea</name>
    <dbReference type="NCBI Taxonomy" id="1220924"/>
    <lineage>
        <taxon>Eukaryota</taxon>
        <taxon>Fungi</taxon>
        <taxon>Dikarya</taxon>
        <taxon>Ascomycota</taxon>
        <taxon>Pezizomycotina</taxon>
        <taxon>Eurotiomycetes</taxon>
        <taxon>Chaetothyriomycetidae</taxon>
        <taxon>Chaetothyriales</taxon>
        <taxon>Cyphellophoraceae</taxon>
        <taxon>Cyphellophora</taxon>
    </lineage>
</organism>
<accession>W2RN87</accession>
<name>W2RN87_CYPE1</name>
<dbReference type="RefSeq" id="XP_008720076.1">
    <property type="nucleotide sequence ID" value="XM_008721854.1"/>
</dbReference>
<dbReference type="VEuPathDB" id="FungiDB:HMPREF1541_07530"/>
<dbReference type="AlphaFoldDB" id="W2RN87"/>
<dbReference type="eggNOG" id="ENOG502SFV6">
    <property type="taxonomic scope" value="Eukaryota"/>
</dbReference>
<evidence type="ECO:0000313" key="2">
    <source>
        <dbReference type="Proteomes" id="UP000030752"/>
    </source>
</evidence>
<dbReference type="EMBL" id="KB822723">
    <property type="protein sequence ID" value="ETN37907.1"/>
    <property type="molecule type" value="Genomic_DNA"/>
</dbReference>
<dbReference type="HOGENOM" id="CLU_618245_0_0_1"/>
<dbReference type="OrthoDB" id="4149149at2759"/>
<gene>
    <name evidence="1" type="ORF">HMPREF1541_07530</name>
</gene>
<dbReference type="InParanoid" id="W2RN87"/>
<keyword evidence="2" id="KW-1185">Reference proteome</keyword>